<dbReference type="RefSeq" id="WP_185002032.1">
    <property type="nucleotide sequence ID" value="NZ_BAAAUI010000016.1"/>
</dbReference>
<evidence type="ECO:0000313" key="2">
    <source>
        <dbReference type="EMBL" id="MBB4676173.1"/>
    </source>
</evidence>
<proteinExistence type="predicted"/>
<dbReference type="AlphaFoldDB" id="A0A7W7CAA5"/>
<name>A0A7W7CAA5_9PSEU</name>
<comment type="caution">
    <text evidence="2">The sequence shown here is derived from an EMBL/GenBank/DDBJ whole genome shotgun (WGS) entry which is preliminary data.</text>
</comment>
<keyword evidence="3" id="KW-1185">Reference proteome</keyword>
<dbReference type="InterPro" id="IPR024520">
    <property type="entry name" value="DUF3558"/>
</dbReference>
<sequence length="195" mass="20663">MPDRRLLATALVLAFGLAGCGGGNAAPTTVATATSQATTSAAATKPARPRSLDLTSVVACELLSEQQRSALGVDQPPKPGHSTTFDADDCFFLNRAENTNFFLVPISKQGIERFAPGRVNGEVRQVSVSGYPGYEVWTEVAPGSQFCTVQVDVADGQVLRAHYAEGGRKQPLGREELCKRASRVAEAALVTLSRK</sequence>
<keyword evidence="1" id="KW-0732">Signal</keyword>
<feature type="chain" id="PRO_5030853387" description="DUF3558 domain-containing protein" evidence="1">
    <location>
        <begin position="26"/>
        <end position="195"/>
    </location>
</feature>
<gene>
    <name evidence="2" type="ORF">HNR67_002291</name>
</gene>
<organism evidence="2 3">
    <name type="scientific">Crossiella cryophila</name>
    <dbReference type="NCBI Taxonomy" id="43355"/>
    <lineage>
        <taxon>Bacteria</taxon>
        <taxon>Bacillati</taxon>
        <taxon>Actinomycetota</taxon>
        <taxon>Actinomycetes</taxon>
        <taxon>Pseudonocardiales</taxon>
        <taxon>Pseudonocardiaceae</taxon>
        <taxon>Crossiella</taxon>
    </lineage>
</organism>
<protein>
    <recommendedName>
        <fullName evidence="4">DUF3558 domain-containing protein</fullName>
    </recommendedName>
</protein>
<accession>A0A7W7CAA5</accession>
<evidence type="ECO:0000313" key="3">
    <source>
        <dbReference type="Proteomes" id="UP000533598"/>
    </source>
</evidence>
<dbReference type="Proteomes" id="UP000533598">
    <property type="component" value="Unassembled WGS sequence"/>
</dbReference>
<reference evidence="2 3" key="1">
    <citation type="submission" date="2020-08" db="EMBL/GenBank/DDBJ databases">
        <title>Sequencing the genomes of 1000 actinobacteria strains.</title>
        <authorList>
            <person name="Klenk H.-P."/>
        </authorList>
    </citation>
    <scope>NUCLEOTIDE SEQUENCE [LARGE SCALE GENOMIC DNA]</scope>
    <source>
        <strain evidence="2 3">DSM 44230</strain>
    </source>
</reference>
<dbReference type="EMBL" id="JACHMH010000001">
    <property type="protein sequence ID" value="MBB4676173.1"/>
    <property type="molecule type" value="Genomic_DNA"/>
</dbReference>
<feature type="signal peptide" evidence="1">
    <location>
        <begin position="1"/>
        <end position="25"/>
    </location>
</feature>
<dbReference type="PROSITE" id="PS51257">
    <property type="entry name" value="PROKAR_LIPOPROTEIN"/>
    <property type="match status" value="1"/>
</dbReference>
<evidence type="ECO:0000256" key="1">
    <source>
        <dbReference type="SAM" id="SignalP"/>
    </source>
</evidence>
<evidence type="ECO:0008006" key="4">
    <source>
        <dbReference type="Google" id="ProtNLM"/>
    </source>
</evidence>
<dbReference type="Pfam" id="PF12079">
    <property type="entry name" value="DUF3558"/>
    <property type="match status" value="1"/>
</dbReference>